<feature type="transmembrane region" description="Helical" evidence="1">
    <location>
        <begin position="59"/>
        <end position="78"/>
    </location>
</feature>
<dbReference type="OrthoDB" id="379157at2157"/>
<dbReference type="GeneID" id="76209854"/>
<evidence type="ECO:0000313" key="3">
    <source>
        <dbReference type="Proteomes" id="UP000245829"/>
    </source>
</evidence>
<evidence type="ECO:0000256" key="1">
    <source>
        <dbReference type="SAM" id="Phobius"/>
    </source>
</evidence>
<dbReference type="RefSeq" id="WP_109876366.1">
    <property type="nucleotide sequence ID" value="NZ_AP026695.1"/>
</dbReference>
<protein>
    <submittedName>
        <fullName evidence="2">Uncharacterized protein</fullName>
    </submittedName>
</protein>
<proteinExistence type="predicted"/>
<feature type="transmembrane region" description="Helical" evidence="1">
    <location>
        <begin position="20"/>
        <end position="39"/>
    </location>
</feature>
<dbReference type="EMBL" id="BGKI01000002">
    <property type="protein sequence ID" value="GBH33711.1"/>
    <property type="molecule type" value="Genomic_DNA"/>
</dbReference>
<reference evidence="2 3" key="1">
    <citation type="submission" date="2018-05" db="EMBL/GenBank/DDBJ databases">
        <title>genome sequencing of Nitrosopumilus sp. NM25.</title>
        <authorList>
            <person name="Mori K."/>
            <person name="Nakagawa T."/>
        </authorList>
    </citation>
    <scope>NUCLEOTIDE SEQUENCE [LARGE SCALE GENOMIC DNA]</scope>
    <source>
        <strain evidence="2 3">NM25</strain>
    </source>
</reference>
<feature type="transmembrane region" description="Helical" evidence="1">
    <location>
        <begin position="90"/>
        <end position="111"/>
    </location>
</feature>
<gene>
    <name evidence="2" type="ORF">NZNM25_05020</name>
</gene>
<accession>A0A2S2KQA9</accession>
<organism evidence="2 3">
    <name type="scientific">Nitrosopumilus zosterae</name>
    <dbReference type="NCBI Taxonomy" id="718286"/>
    <lineage>
        <taxon>Archaea</taxon>
        <taxon>Nitrososphaerota</taxon>
        <taxon>Nitrososphaeria</taxon>
        <taxon>Nitrosopumilales</taxon>
        <taxon>Nitrosopumilaceae</taxon>
        <taxon>Nitrosopumilus</taxon>
    </lineage>
</organism>
<sequence>MRKTFEKRLNTANLRKRIIIVILGIFASYFGIIPLGLLYHKLSYAPLPDPVSSYFFFNSVRIGIMVLFLYLALVYVKPSLVPQQEKYRKLVLISILIIVTLTVALPSGYVIPQLEQGGCITKSGSYNGDDNFSGSSSQGITTESECVDNCIFSGKFNTREEKFCEFKGIFGKTHWVKSPDDFDTPVFGEIVK</sequence>
<keyword evidence="1" id="KW-1133">Transmembrane helix</keyword>
<dbReference type="Proteomes" id="UP000245829">
    <property type="component" value="Unassembled WGS sequence"/>
</dbReference>
<name>A0A2S2KQA9_9ARCH</name>
<keyword evidence="1" id="KW-0812">Transmembrane</keyword>
<dbReference type="AlphaFoldDB" id="A0A2S2KQA9"/>
<keyword evidence="1" id="KW-0472">Membrane</keyword>
<evidence type="ECO:0000313" key="2">
    <source>
        <dbReference type="EMBL" id="GBH33711.1"/>
    </source>
</evidence>
<comment type="caution">
    <text evidence="2">The sequence shown here is derived from an EMBL/GenBank/DDBJ whole genome shotgun (WGS) entry which is preliminary data.</text>
</comment>
<keyword evidence="3" id="KW-1185">Reference proteome</keyword>